<dbReference type="Gene3D" id="3.40.50.720">
    <property type="entry name" value="NAD(P)-binding Rossmann-like Domain"/>
    <property type="match status" value="1"/>
</dbReference>
<sequence length="239" mass="25987">HCIAELLRRDFPVRGTLRDPGRAEEVRRIIARTGVDASSVDFVAADLLHDDGWDDAMFGCSHVLHVASPFPLKEEGDPNDVIRPAREGTLRVLNAATRAGVKRVVQTSSIVALTLPWPEVPVEHVFTEEDWTNPERPNITSYVISKTLAERAAWDFVKGRADAPELVVVNPAFVLGSALDPDLSTSHEVLRLMGTGAYPAAPKVGFPVSDVRDVAVTHALAMVHPQSAGQRYISANGFV</sequence>
<evidence type="ECO:0000256" key="1">
    <source>
        <dbReference type="ARBA" id="ARBA00023002"/>
    </source>
</evidence>
<evidence type="ECO:0000313" key="4">
    <source>
        <dbReference type="EMBL" id="GAG48076.1"/>
    </source>
</evidence>
<name>X0ZIE2_9ZZZZ</name>
<comment type="caution">
    <text evidence="4">The sequence shown here is derived from an EMBL/GenBank/DDBJ whole genome shotgun (WGS) entry which is preliminary data.</text>
</comment>
<reference evidence="4" key="1">
    <citation type="journal article" date="2014" name="Front. Microbiol.">
        <title>High frequency of phylogenetically diverse reductive dehalogenase-homologous genes in deep subseafloor sedimentary metagenomes.</title>
        <authorList>
            <person name="Kawai M."/>
            <person name="Futagami T."/>
            <person name="Toyoda A."/>
            <person name="Takaki Y."/>
            <person name="Nishi S."/>
            <person name="Hori S."/>
            <person name="Arai W."/>
            <person name="Tsubouchi T."/>
            <person name="Morono Y."/>
            <person name="Uchiyama I."/>
            <person name="Ito T."/>
            <person name="Fujiyama A."/>
            <person name="Inagaki F."/>
            <person name="Takami H."/>
        </authorList>
    </citation>
    <scope>NUCLEOTIDE SEQUENCE</scope>
    <source>
        <strain evidence="4">Expedition CK06-06</strain>
    </source>
</reference>
<feature type="non-terminal residue" evidence="4">
    <location>
        <position position="1"/>
    </location>
</feature>
<dbReference type="EMBL" id="BARS01050395">
    <property type="protein sequence ID" value="GAG48076.1"/>
    <property type="molecule type" value="Genomic_DNA"/>
</dbReference>
<feature type="domain" description="NAD-dependent epimerase/dehydratase" evidence="3">
    <location>
        <begin position="29"/>
        <end position="178"/>
    </location>
</feature>
<dbReference type="InterPro" id="IPR001509">
    <property type="entry name" value="Epimerase_deHydtase"/>
</dbReference>
<gene>
    <name evidence="4" type="ORF">S01H1_75242</name>
</gene>
<dbReference type="SUPFAM" id="SSF51735">
    <property type="entry name" value="NAD(P)-binding Rossmann-fold domains"/>
    <property type="match status" value="1"/>
</dbReference>
<evidence type="ECO:0000259" key="3">
    <source>
        <dbReference type="Pfam" id="PF01370"/>
    </source>
</evidence>
<dbReference type="GO" id="GO:0016616">
    <property type="term" value="F:oxidoreductase activity, acting on the CH-OH group of donors, NAD or NADP as acceptor"/>
    <property type="evidence" value="ECO:0007669"/>
    <property type="project" value="TreeGrafter"/>
</dbReference>
<feature type="non-terminal residue" evidence="4">
    <location>
        <position position="239"/>
    </location>
</feature>
<dbReference type="PANTHER" id="PTHR10366">
    <property type="entry name" value="NAD DEPENDENT EPIMERASE/DEHYDRATASE"/>
    <property type="match status" value="1"/>
</dbReference>
<dbReference type="InterPro" id="IPR036291">
    <property type="entry name" value="NAD(P)-bd_dom_sf"/>
</dbReference>
<accession>X0ZIE2</accession>
<organism evidence="4">
    <name type="scientific">marine sediment metagenome</name>
    <dbReference type="NCBI Taxonomy" id="412755"/>
    <lineage>
        <taxon>unclassified sequences</taxon>
        <taxon>metagenomes</taxon>
        <taxon>ecological metagenomes</taxon>
    </lineage>
</organism>
<comment type="similarity">
    <text evidence="2">Belongs to the NAD(P)-dependent epimerase/dehydratase family. Dihydroflavonol-4-reductase subfamily.</text>
</comment>
<proteinExistence type="inferred from homology"/>
<dbReference type="AlphaFoldDB" id="X0ZIE2"/>
<protein>
    <recommendedName>
        <fullName evidence="3">NAD-dependent epimerase/dehydratase domain-containing protein</fullName>
    </recommendedName>
</protein>
<evidence type="ECO:0000256" key="2">
    <source>
        <dbReference type="ARBA" id="ARBA00023445"/>
    </source>
</evidence>
<dbReference type="InterPro" id="IPR050425">
    <property type="entry name" value="NAD(P)_dehydrat-like"/>
</dbReference>
<dbReference type="PANTHER" id="PTHR10366:SF564">
    <property type="entry name" value="STEROL-4-ALPHA-CARBOXYLATE 3-DEHYDROGENASE, DECARBOXYLATING"/>
    <property type="match status" value="1"/>
</dbReference>
<keyword evidence="1" id="KW-0560">Oxidoreductase</keyword>
<dbReference type="Pfam" id="PF01370">
    <property type="entry name" value="Epimerase"/>
    <property type="match status" value="1"/>
</dbReference>